<sequence length="617" mass="69221">MPDQPVSDKVPSDESKLQNKQLLIIKALHGFKRGYYDNDKNGDVIEIRRLLQVGADPNETDSRGSTAIHAVVSLARNHHSFNHRTILQDLLSAGASPDITNKYGQTPLLLASSSYHYTIRWHVEKLIAAGADVNKTDPDGNTSLHHAACFGNMDLVCILLSAGALTDPVDHMGCTPLLLLMCNPEEIPDGHRLRVIQQLIAAGANVNAEVKSRDPRDPTWVARSLLSMACFRGDSKTVELLLSNGVSLDSITRIGGLSIFWATNSNNVKLVQQLIDAGFDINFIDRCRRVKFGQHITSMETTLMVAIENDNVEMVKFLLEQGADPNKASSLGQSVLYDAVKKNSRKNLLPILKLLLSYGADLHDGGIRNTQSPFELLVTKFRAAETLFCLQHGLDLRRYNPRSPEDFSPLHHAVSSLWSPDTLLSHLLEYNTGGLLDLEHLDKYGYSPLCVATQNGNISSVRLLLNSGADVNHATLEDRSPLELAASSNKRFNSDMIELLLRRYLEKCKAEIEKLKSAMLNDSISCYDLLIADKDFGRRVRDDRVYEAFDNYKDSFPIFFRDLEKIFKTAKYTHEVWEKSVNKLSEYLGFDRDAYYLLIYNILKYLEFDSLRSVAKS</sequence>
<organism evidence="1 2">
    <name type="scientific">Eretmocerus hayati</name>
    <dbReference type="NCBI Taxonomy" id="131215"/>
    <lineage>
        <taxon>Eukaryota</taxon>
        <taxon>Metazoa</taxon>
        <taxon>Ecdysozoa</taxon>
        <taxon>Arthropoda</taxon>
        <taxon>Hexapoda</taxon>
        <taxon>Insecta</taxon>
        <taxon>Pterygota</taxon>
        <taxon>Neoptera</taxon>
        <taxon>Endopterygota</taxon>
        <taxon>Hymenoptera</taxon>
        <taxon>Apocrita</taxon>
        <taxon>Proctotrupomorpha</taxon>
        <taxon>Chalcidoidea</taxon>
        <taxon>Aphelinidae</taxon>
        <taxon>Aphelininae</taxon>
        <taxon>Eretmocerus</taxon>
    </lineage>
</organism>
<proteinExistence type="predicted"/>
<keyword evidence="2" id="KW-1185">Reference proteome</keyword>
<evidence type="ECO:0000313" key="2">
    <source>
        <dbReference type="Proteomes" id="UP001239111"/>
    </source>
</evidence>
<evidence type="ECO:0000313" key="1">
    <source>
        <dbReference type="EMBL" id="KAJ8679272.1"/>
    </source>
</evidence>
<name>A0ACC2P9Z7_9HYME</name>
<dbReference type="Proteomes" id="UP001239111">
    <property type="component" value="Chromosome 2"/>
</dbReference>
<dbReference type="EMBL" id="CM056742">
    <property type="protein sequence ID" value="KAJ8679272.1"/>
    <property type="molecule type" value="Genomic_DNA"/>
</dbReference>
<reference evidence="1" key="1">
    <citation type="submission" date="2023-04" db="EMBL/GenBank/DDBJ databases">
        <title>A chromosome-level genome assembly of the parasitoid wasp Eretmocerus hayati.</title>
        <authorList>
            <person name="Zhong Y."/>
            <person name="Liu S."/>
            <person name="Liu Y."/>
        </authorList>
    </citation>
    <scope>NUCLEOTIDE SEQUENCE</scope>
    <source>
        <strain evidence="1">ZJU_SS_LIU_2023</strain>
    </source>
</reference>
<gene>
    <name evidence="1" type="ORF">QAD02_015059</name>
</gene>
<accession>A0ACC2P9Z7</accession>
<comment type="caution">
    <text evidence="1">The sequence shown here is derived from an EMBL/GenBank/DDBJ whole genome shotgun (WGS) entry which is preliminary data.</text>
</comment>
<protein>
    <submittedName>
        <fullName evidence="1">Uncharacterized protein</fullName>
    </submittedName>
</protein>